<feature type="transmembrane region" description="Helical" evidence="6">
    <location>
        <begin position="297"/>
        <end position="316"/>
    </location>
</feature>
<dbReference type="AlphaFoldDB" id="A0A9D2GA25"/>
<dbReference type="Gene3D" id="3.40.1710.10">
    <property type="entry name" value="abc type-2 transporter like domain"/>
    <property type="match status" value="1"/>
</dbReference>
<evidence type="ECO:0000256" key="1">
    <source>
        <dbReference type="ARBA" id="ARBA00004651"/>
    </source>
</evidence>
<feature type="transmembrane region" description="Helical" evidence="6">
    <location>
        <begin position="207"/>
        <end position="230"/>
    </location>
</feature>
<dbReference type="InterPro" id="IPR013525">
    <property type="entry name" value="ABC2_TM"/>
</dbReference>
<feature type="domain" description="ABC-2 type transporter transmembrane" evidence="7">
    <location>
        <begin position="18"/>
        <end position="398"/>
    </location>
</feature>
<proteinExistence type="predicted"/>
<keyword evidence="5 6" id="KW-0472">Membrane</keyword>
<dbReference type="InterPro" id="IPR051449">
    <property type="entry name" value="ABC-2_transporter_component"/>
</dbReference>
<comment type="caution">
    <text evidence="8">The sequence shown here is derived from an EMBL/GenBank/DDBJ whole genome shotgun (WGS) entry which is preliminary data.</text>
</comment>
<gene>
    <name evidence="8" type="ORF">H9723_07050</name>
</gene>
<dbReference type="Pfam" id="PF12698">
    <property type="entry name" value="ABC2_membrane_3"/>
    <property type="match status" value="1"/>
</dbReference>
<dbReference type="Proteomes" id="UP000824116">
    <property type="component" value="Unassembled WGS sequence"/>
</dbReference>
<evidence type="ECO:0000256" key="2">
    <source>
        <dbReference type="ARBA" id="ARBA00022475"/>
    </source>
</evidence>
<protein>
    <submittedName>
        <fullName evidence="8">ABC transporter permease</fullName>
    </submittedName>
</protein>
<evidence type="ECO:0000313" key="9">
    <source>
        <dbReference type="Proteomes" id="UP000824116"/>
    </source>
</evidence>
<feature type="transmembrane region" description="Helical" evidence="6">
    <location>
        <begin position="380"/>
        <end position="400"/>
    </location>
</feature>
<evidence type="ECO:0000313" key="8">
    <source>
        <dbReference type="EMBL" id="HIZ74982.1"/>
    </source>
</evidence>
<organism evidence="8 9">
    <name type="scientific">Candidatus Mediterraneibacter stercoravium</name>
    <dbReference type="NCBI Taxonomy" id="2838685"/>
    <lineage>
        <taxon>Bacteria</taxon>
        <taxon>Bacillati</taxon>
        <taxon>Bacillota</taxon>
        <taxon>Clostridia</taxon>
        <taxon>Lachnospirales</taxon>
        <taxon>Lachnospiraceae</taxon>
        <taxon>Mediterraneibacter</taxon>
    </lineage>
</organism>
<keyword evidence="2" id="KW-1003">Cell membrane</keyword>
<keyword evidence="3 6" id="KW-0812">Transmembrane</keyword>
<reference evidence="8" key="2">
    <citation type="submission" date="2021-04" db="EMBL/GenBank/DDBJ databases">
        <authorList>
            <person name="Gilroy R."/>
        </authorList>
    </citation>
    <scope>NUCLEOTIDE SEQUENCE</scope>
    <source>
        <strain evidence="8">CHK196-3914</strain>
    </source>
</reference>
<feature type="transmembrane region" description="Helical" evidence="6">
    <location>
        <begin position="323"/>
        <end position="347"/>
    </location>
</feature>
<keyword evidence="4 6" id="KW-1133">Transmembrane helix</keyword>
<dbReference type="PANTHER" id="PTHR30294">
    <property type="entry name" value="MEMBRANE COMPONENT OF ABC TRANSPORTER YHHJ-RELATED"/>
    <property type="match status" value="1"/>
</dbReference>
<sequence length="407" mass="44936">MKYFFLQTKRVCRAFPAILITTLILTGALALLCYLQTASDSESEEHQKISLGLVGDAEDPYLGFGVSLLQEMDSSRFTCTLTEMSEEEAQRALEKQQIHGYLIIPDDFLESVMSGENSKVTFVTGISQNGIGTLLARELADAVSTLLTETQSGIYAFQRFSEQHGAVENLTSDIYDINMRYFQYVLPRAELYDIDTPDSSPVISMQGYYFCALLLLFFLFLGTSGCHLFIRSDLSLNRILAVHGLGPVRQVLAEYSSCCILLLLSYLVIGAFLPFILSWTGVSVPELSGTGAAGYVRLLYSLVPLVPVTGALLYFLSQCAENLVSGVLLTFLCAIGLGYISGCFYPLSFFPERMQRIASVLPTGGLMEYMQNVLLGSSSGFLYLLLSGWTLLFLILACLIRKLKLSR</sequence>
<dbReference type="PANTHER" id="PTHR30294:SF38">
    <property type="entry name" value="TRANSPORT PERMEASE PROTEIN"/>
    <property type="match status" value="1"/>
</dbReference>
<comment type="subcellular location">
    <subcellularLocation>
        <location evidence="1">Cell membrane</location>
        <topology evidence="1">Multi-pass membrane protein</topology>
    </subcellularLocation>
</comment>
<name>A0A9D2GA25_9FIRM</name>
<dbReference type="GO" id="GO:0005886">
    <property type="term" value="C:plasma membrane"/>
    <property type="evidence" value="ECO:0007669"/>
    <property type="project" value="UniProtKB-SubCell"/>
</dbReference>
<evidence type="ECO:0000256" key="3">
    <source>
        <dbReference type="ARBA" id="ARBA00022692"/>
    </source>
</evidence>
<evidence type="ECO:0000256" key="4">
    <source>
        <dbReference type="ARBA" id="ARBA00022989"/>
    </source>
</evidence>
<reference evidence="8" key="1">
    <citation type="journal article" date="2021" name="PeerJ">
        <title>Extensive microbial diversity within the chicken gut microbiome revealed by metagenomics and culture.</title>
        <authorList>
            <person name="Gilroy R."/>
            <person name="Ravi A."/>
            <person name="Getino M."/>
            <person name="Pursley I."/>
            <person name="Horton D.L."/>
            <person name="Alikhan N.F."/>
            <person name="Baker D."/>
            <person name="Gharbi K."/>
            <person name="Hall N."/>
            <person name="Watson M."/>
            <person name="Adriaenssens E.M."/>
            <person name="Foster-Nyarko E."/>
            <person name="Jarju S."/>
            <person name="Secka A."/>
            <person name="Antonio M."/>
            <person name="Oren A."/>
            <person name="Chaudhuri R.R."/>
            <person name="La Ragione R."/>
            <person name="Hildebrand F."/>
            <person name="Pallen M.J."/>
        </authorList>
    </citation>
    <scope>NUCLEOTIDE SEQUENCE</scope>
    <source>
        <strain evidence="8">CHK196-3914</strain>
    </source>
</reference>
<evidence type="ECO:0000256" key="5">
    <source>
        <dbReference type="ARBA" id="ARBA00023136"/>
    </source>
</evidence>
<dbReference type="EMBL" id="DXAY01000165">
    <property type="protein sequence ID" value="HIZ74982.1"/>
    <property type="molecule type" value="Genomic_DNA"/>
</dbReference>
<dbReference type="GO" id="GO:0140359">
    <property type="term" value="F:ABC-type transporter activity"/>
    <property type="evidence" value="ECO:0007669"/>
    <property type="project" value="InterPro"/>
</dbReference>
<evidence type="ECO:0000259" key="7">
    <source>
        <dbReference type="Pfam" id="PF12698"/>
    </source>
</evidence>
<evidence type="ECO:0000256" key="6">
    <source>
        <dbReference type="SAM" id="Phobius"/>
    </source>
</evidence>
<accession>A0A9D2GA25</accession>
<feature type="transmembrane region" description="Helical" evidence="6">
    <location>
        <begin position="251"/>
        <end position="277"/>
    </location>
</feature>